<dbReference type="Gene3D" id="2.70.98.50">
    <property type="entry name" value="putative glycoside hydrolase family protein from bacillus halodurans"/>
    <property type="match status" value="1"/>
</dbReference>
<dbReference type="InterPro" id="IPR043757">
    <property type="entry name" value="DUF5703_N"/>
</dbReference>
<dbReference type="Proteomes" id="UP000257323">
    <property type="component" value="Unassembled WGS sequence"/>
</dbReference>
<dbReference type="InterPro" id="IPR008928">
    <property type="entry name" value="6-hairpin_glycosidase_sf"/>
</dbReference>
<gene>
    <name evidence="2" type="ORF">OP8BY_0148</name>
</gene>
<dbReference type="GO" id="GO:0004560">
    <property type="term" value="F:alpha-L-fucosidase activity"/>
    <property type="evidence" value="ECO:0007669"/>
    <property type="project" value="TreeGrafter"/>
</dbReference>
<sequence>MVWDSPSNDTWGTMPCGNGDIGLNVWVEESGDLLFYIGKTDSWDDNSRLVKVGKVRVQLEPNPLLEDKQFRQTLRLAEGTIEVLWGQGENQVKLRVWVDANHPVIHVAADSRKPVRATAKIELWRTEPYELPSIEVSDVHFDHYVPGNKHFPTVVEPDTVITGLPDSIGWYHHNKKSVGPALCAELQDMQGFKQEDPILHRTFGAVIRASRAKKIDDLNLLSPESNSHLFSIYVLTKHPGSPEDWLKAVEQISKATEKIPFKTRLQAHRAWWQEFWNRSWIDIHSKSPGDDAHILTRAYVLQRFINACGGRGQYPIKFNGSIFTVPNPGSPGDADYRRWGPGYWWQNTRLPYISMCASGDFDLLEPLYRMYCGDVLEMAKYRTKHYFGHEGAYFNECVYFWGAAFNESYGWTPREKRTVVENESRWHRWEWQGGIELLYLLLDHYEHILDEKLLRERVLPLAHEVLTFYDQHYGVDDRGKIILEPAQALETWWDCRNPMPEIAGILAVTERLLYLAGDKVSAEEKALWQRMHDKMPELPTREFDGVRMLAPAERFADKHNIENPELYAVFPYRRIAIGRPGIELAIEALNRREDRGNFGWRQDDIFMAYLGLTEQAREYVVGRARNWHQESRFPAFWGPNYDWIPDQDHGGVLLKATQAMLMQTDGKKIYLLPAWPKDWEADFKLHAPYKTLVEGQVRQGRIIRLKVTPASRRRDVEIMLKN</sequence>
<dbReference type="SUPFAM" id="SSF48208">
    <property type="entry name" value="Six-hairpin glycosidases"/>
    <property type="match status" value="1"/>
</dbReference>
<evidence type="ECO:0000313" key="3">
    <source>
        <dbReference type="Proteomes" id="UP000257323"/>
    </source>
</evidence>
<dbReference type="PANTHER" id="PTHR31084">
    <property type="entry name" value="ALPHA-L-FUCOSIDASE 2"/>
    <property type="match status" value="1"/>
</dbReference>
<dbReference type="GO" id="GO:0005975">
    <property type="term" value="P:carbohydrate metabolic process"/>
    <property type="evidence" value="ECO:0007669"/>
    <property type="project" value="InterPro"/>
</dbReference>
<protein>
    <recommendedName>
        <fullName evidence="1">DUF5703 domain-containing protein</fullName>
    </recommendedName>
</protein>
<comment type="caution">
    <text evidence="2">The sequence shown here is derived from an EMBL/GenBank/DDBJ whole genome shotgun (WGS) entry which is preliminary data.</text>
</comment>
<feature type="domain" description="DUF5703" evidence="1">
    <location>
        <begin position="2"/>
        <end position="281"/>
    </location>
</feature>
<dbReference type="EMBL" id="QUAH01000008">
    <property type="protein sequence ID" value="RFT15500.1"/>
    <property type="molecule type" value="Genomic_DNA"/>
</dbReference>
<dbReference type="InterPro" id="IPR012341">
    <property type="entry name" value="6hp_glycosidase-like_sf"/>
</dbReference>
<evidence type="ECO:0000313" key="2">
    <source>
        <dbReference type="EMBL" id="RFT15500.1"/>
    </source>
</evidence>
<dbReference type="PANTHER" id="PTHR31084:SF0">
    <property type="entry name" value="ALPHA-L-FUCOSIDASE 2"/>
    <property type="match status" value="1"/>
</dbReference>
<evidence type="ECO:0000259" key="1">
    <source>
        <dbReference type="Pfam" id="PF18961"/>
    </source>
</evidence>
<proteinExistence type="predicted"/>
<organism evidence="2 3">
    <name type="scientific">Candidatus Saccharicenans subterraneus</name>
    <dbReference type="NCBI Taxonomy" id="2508984"/>
    <lineage>
        <taxon>Bacteria</taxon>
        <taxon>Candidatus Aminicenantota</taxon>
        <taxon>Candidatus Aminicenantia</taxon>
        <taxon>Candidatus Aminicenantales</taxon>
        <taxon>Candidatus Saccharicenantaceae</taxon>
        <taxon>Candidatus Saccharicenans</taxon>
    </lineage>
</organism>
<reference evidence="2 3" key="1">
    <citation type="submission" date="2018-08" db="EMBL/GenBank/DDBJ databases">
        <title>Genome analysis of the thermophilic bacterium of the candidate phylum Aminicenantes from deep subsurface aquifer revealed its physiology and ecological role.</title>
        <authorList>
            <person name="Kadnikov V.V."/>
            <person name="Mardanov A.V."/>
            <person name="Beletsky A.V."/>
            <person name="Karnachuk O.V."/>
            <person name="Ravin N.V."/>
        </authorList>
    </citation>
    <scope>NUCLEOTIDE SEQUENCE [LARGE SCALE GENOMIC DNA]</scope>
    <source>
        <strain evidence="2">BY38</strain>
    </source>
</reference>
<name>A0A3E2BL82_9BACT</name>
<dbReference type="Gene3D" id="1.50.10.10">
    <property type="match status" value="1"/>
</dbReference>
<dbReference type="AlphaFoldDB" id="A0A3E2BL82"/>
<accession>A0A3E2BL82</accession>
<dbReference type="Pfam" id="PF18961">
    <property type="entry name" value="DUF5703_N"/>
    <property type="match status" value="1"/>
</dbReference>